<feature type="region of interest" description="Disordered" evidence="1">
    <location>
        <begin position="110"/>
        <end position="362"/>
    </location>
</feature>
<organism evidence="2 3">
    <name type="scientific">Artemia franciscana</name>
    <name type="common">Brine shrimp</name>
    <name type="synonym">Artemia sanfranciscana</name>
    <dbReference type="NCBI Taxonomy" id="6661"/>
    <lineage>
        <taxon>Eukaryota</taxon>
        <taxon>Metazoa</taxon>
        <taxon>Ecdysozoa</taxon>
        <taxon>Arthropoda</taxon>
        <taxon>Crustacea</taxon>
        <taxon>Branchiopoda</taxon>
        <taxon>Anostraca</taxon>
        <taxon>Artemiidae</taxon>
        <taxon>Artemia</taxon>
    </lineage>
</organism>
<evidence type="ECO:0000256" key="1">
    <source>
        <dbReference type="SAM" id="MobiDB-lite"/>
    </source>
</evidence>
<accession>A0AA88IAW8</accession>
<feature type="compositionally biased region" description="Basic and acidic residues" evidence="1">
    <location>
        <begin position="462"/>
        <end position="477"/>
    </location>
</feature>
<feature type="compositionally biased region" description="Basic residues" evidence="1">
    <location>
        <begin position="136"/>
        <end position="147"/>
    </location>
</feature>
<feature type="compositionally biased region" description="Basic and acidic residues" evidence="1">
    <location>
        <begin position="432"/>
        <end position="452"/>
    </location>
</feature>
<name>A0AA88IAW8_ARTSF</name>
<feature type="compositionally biased region" description="Basic and acidic residues" evidence="1">
    <location>
        <begin position="116"/>
        <end position="135"/>
    </location>
</feature>
<feature type="region of interest" description="Disordered" evidence="1">
    <location>
        <begin position="48"/>
        <end position="97"/>
    </location>
</feature>
<sequence>MEFEATSVLREPKGDANDLCKETVDTAGAQSVTEQDINTLGEQIARTKIQDSENVDKQHNDVSQSAAKDDKNSQRTTGLCKETIDMTRAQSDTEPNINILSEKIAVTNVQNSENIDEQHNDVSQSEAKDGENTERTKRRRRRRKRRNNPAFVDSNTEKVPNETGKSNATDGQEAEAREKCRFNNKKKNETPAKGSDLLEESKPKNIPNQKISVQDQRDQGNLVKPSSLKDVESSLERKRNCPGKGSNLYRGRGGTIRENQGMGYMRGINRGRGQAFHPNRVRGSTYDRDGGRGGSNFNRGRGISDPNKGTGRPDFNRGRGIQNSNYGGGRSEFSRDSERKEFNSGSRRPYFNRGRGRGSSYEVYEGGASYTQINTEFKGDSYDAKANNVAGRGRRNGEFNRGRANSYRRSVGRGRRNGEFNRGRANSYRRSVGRENEGEIRSSDRGGSHTADENNYFIRGRGTRDFNKGRGRQDFQRGRGSSYNRMEEE</sequence>
<keyword evidence="3" id="KW-1185">Reference proteome</keyword>
<dbReference type="AlphaFoldDB" id="A0AA88IAW8"/>
<feature type="compositionally biased region" description="Basic and acidic residues" evidence="1">
    <location>
        <begin position="332"/>
        <end position="342"/>
    </location>
</feature>
<feature type="compositionally biased region" description="Basic and acidic residues" evidence="1">
    <location>
        <begin position="174"/>
        <end position="190"/>
    </location>
</feature>
<feature type="compositionally biased region" description="Basic and acidic residues" evidence="1">
    <location>
        <begin position="48"/>
        <end position="60"/>
    </location>
</feature>
<reference evidence="2" key="1">
    <citation type="submission" date="2023-07" db="EMBL/GenBank/DDBJ databases">
        <title>Chromosome-level genome assembly of Artemia franciscana.</title>
        <authorList>
            <person name="Jo E."/>
        </authorList>
    </citation>
    <scope>NUCLEOTIDE SEQUENCE</scope>
    <source>
        <tissue evidence="2">Whole body</tissue>
    </source>
</reference>
<protein>
    <submittedName>
        <fullName evidence="2">Uncharacterized protein</fullName>
    </submittedName>
</protein>
<dbReference type="EMBL" id="JAVRJZ010000009">
    <property type="protein sequence ID" value="KAK2718477.1"/>
    <property type="molecule type" value="Genomic_DNA"/>
</dbReference>
<proteinExistence type="predicted"/>
<evidence type="ECO:0000313" key="3">
    <source>
        <dbReference type="Proteomes" id="UP001187531"/>
    </source>
</evidence>
<evidence type="ECO:0000313" key="2">
    <source>
        <dbReference type="EMBL" id="KAK2718477.1"/>
    </source>
</evidence>
<comment type="caution">
    <text evidence="2">The sequence shown here is derived from an EMBL/GenBank/DDBJ whole genome shotgun (WGS) entry which is preliminary data.</text>
</comment>
<feature type="region of interest" description="Disordered" evidence="1">
    <location>
        <begin position="388"/>
        <end position="489"/>
    </location>
</feature>
<dbReference type="Proteomes" id="UP001187531">
    <property type="component" value="Unassembled WGS sequence"/>
</dbReference>
<feature type="compositionally biased region" description="Polar residues" evidence="1">
    <location>
        <begin position="88"/>
        <end position="97"/>
    </location>
</feature>
<feature type="compositionally biased region" description="Basic and acidic residues" evidence="1">
    <location>
        <begin position="227"/>
        <end position="239"/>
    </location>
</feature>
<feature type="compositionally biased region" description="Polar residues" evidence="1">
    <location>
        <begin position="161"/>
        <end position="170"/>
    </location>
</feature>
<gene>
    <name evidence="2" type="ORF">QYM36_005713</name>
</gene>